<dbReference type="Proteomes" id="UP001140217">
    <property type="component" value="Unassembled WGS sequence"/>
</dbReference>
<reference evidence="2" key="1">
    <citation type="submission" date="2022-07" db="EMBL/GenBank/DDBJ databases">
        <title>Phylogenomic reconstructions and comparative analyses of Kickxellomycotina fungi.</title>
        <authorList>
            <person name="Reynolds N.K."/>
            <person name="Stajich J.E."/>
            <person name="Barry K."/>
            <person name="Grigoriev I.V."/>
            <person name="Crous P."/>
            <person name="Smith M.E."/>
        </authorList>
    </citation>
    <scope>NUCLEOTIDE SEQUENCE</scope>
    <source>
        <strain evidence="2">NBRC 105414</strain>
    </source>
</reference>
<dbReference type="AlphaFoldDB" id="A0A9W8H911"/>
<evidence type="ECO:0000313" key="3">
    <source>
        <dbReference type="Proteomes" id="UP001140217"/>
    </source>
</evidence>
<name>A0A9W8H911_9FUNG</name>
<evidence type="ECO:0000313" key="2">
    <source>
        <dbReference type="EMBL" id="KAJ2781095.1"/>
    </source>
</evidence>
<organism evidence="2 3">
    <name type="scientific">Coemansia javaensis</name>
    <dbReference type="NCBI Taxonomy" id="2761396"/>
    <lineage>
        <taxon>Eukaryota</taxon>
        <taxon>Fungi</taxon>
        <taxon>Fungi incertae sedis</taxon>
        <taxon>Zoopagomycota</taxon>
        <taxon>Kickxellomycotina</taxon>
        <taxon>Kickxellomycetes</taxon>
        <taxon>Kickxellales</taxon>
        <taxon>Kickxellaceae</taxon>
        <taxon>Coemansia</taxon>
    </lineage>
</organism>
<dbReference type="InterPro" id="IPR036236">
    <property type="entry name" value="Znf_C2H2_sf"/>
</dbReference>
<proteinExistence type="predicted"/>
<protein>
    <recommendedName>
        <fullName evidence="4">C2H2-type domain-containing protein</fullName>
    </recommendedName>
</protein>
<comment type="caution">
    <text evidence="2">The sequence shown here is derived from an EMBL/GenBank/DDBJ whole genome shotgun (WGS) entry which is preliminary data.</text>
</comment>
<dbReference type="EMBL" id="JANBUL010000115">
    <property type="protein sequence ID" value="KAJ2781095.1"/>
    <property type="molecule type" value="Genomic_DNA"/>
</dbReference>
<evidence type="ECO:0000256" key="1">
    <source>
        <dbReference type="SAM" id="MobiDB-lite"/>
    </source>
</evidence>
<dbReference type="OrthoDB" id="5542487at2759"/>
<accession>A0A9W8H911</accession>
<feature type="region of interest" description="Disordered" evidence="1">
    <location>
        <begin position="50"/>
        <end position="72"/>
    </location>
</feature>
<dbReference type="Gene3D" id="3.30.160.60">
    <property type="entry name" value="Classic Zinc Finger"/>
    <property type="match status" value="1"/>
</dbReference>
<gene>
    <name evidence="2" type="ORF">H4R18_003090</name>
</gene>
<evidence type="ECO:0008006" key="4">
    <source>
        <dbReference type="Google" id="ProtNLM"/>
    </source>
</evidence>
<keyword evidence="3" id="KW-1185">Reference proteome</keyword>
<dbReference type="SUPFAM" id="SSF57667">
    <property type="entry name" value="beta-beta-alpha zinc fingers"/>
    <property type="match status" value="1"/>
</dbReference>
<sequence length="169" mass="18864">MARLGGYLSLGAPRKRRQQAEAALPAANFLDLSLSSELGKRYRALGCLLPPRREQQQQQQPRQRGAVLVRRGQSRTALRRDRGISWLDAQSWYVHDGSAELGEDERPTQCRHCNMRVAPEPSLMWHERMCAVAAGAAPAACELCGRRFTSLTHARNHCLYGCPPTDATL</sequence>